<keyword evidence="3" id="KW-1185">Reference proteome</keyword>
<feature type="chain" id="PRO_5041899420" evidence="1">
    <location>
        <begin position="20"/>
        <end position="327"/>
    </location>
</feature>
<reference evidence="2" key="1">
    <citation type="journal article" date="2019" name="Beilstein J. Org. Chem.">
        <title>Nanangenines: drimane sesquiterpenoids as the dominant metabolite cohort of a novel Australian fungus, Aspergillus nanangensis.</title>
        <authorList>
            <person name="Lacey H.J."/>
            <person name="Gilchrist C.L.M."/>
            <person name="Crombie A."/>
            <person name="Kalaitzis J.A."/>
            <person name="Vuong D."/>
            <person name="Rutledge P.J."/>
            <person name="Turner P."/>
            <person name="Pitt J.I."/>
            <person name="Lacey E."/>
            <person name="Chooi Y.H."/>
            <person name="Piggott A.M."/>
        </authorList>
    </citation>
    <scope>NUCLEOTIDE SEQUENCE</scope>
    <source>
        <strain evidence="2">MST-FP2251</strain>
    </source>
</reference>
<dbReference type="EMBL" id="VCAU01000040">
    <property type="protein sequence ID" value="KAF9889007.1"/>
    <property type="molecule type" value="Genomic_DNA"/>
</dbReference>
<dbReference type="AlphaFoldDB" id="A0AAD4CNW3"/>
<dbReference type="SUPFAM" id="SSF50969">
    <property type="entry name" value="YVTN repeat-like/Quinoprotein amine dehydrogenase"/>
    <property type="match status" value="1"/>
</dbReference>
<dbReference type="InterPro" id="IPR045383">
    <property type="entry name" value="DUF6528"/>
</dbReference>
<gene>
    <name evidence="2" type="ORF">FE257_007984</name>
</gene>
<dbReference type="InterPro" id="IPR011044">
    <property type="entry name" value="Quino_amine_DH_bsu"/>
</dbReference>
<evidence type="ECO:0000313" key="3">
    <source>
        <dbReference type="Proteomes" id="UP001194746"/>
    </source>
</evidence>
<proteinExistence type="predicted"/>
<sequence>MHLKSILLSSFLATSLTSAYHILVTDQNSKTVRAWDRNDASWNGDNIFWSWTAEGGPWPWTAAKWLNIDEVKIRKTASLGWVALVTTSAGKVGMIDINTNRDTNIDNVLWQATLDGNPHSIERIPNVGAIVVASSDSNDLTVYAPEDPNDVNNLGKIKKIGTYEVEFAHGVLWDPTLEVLWALGRNILKKFAVAGEGPDLTLVEIDSYPLQARENDSYDGNLNGHDLQPSYADDDVLMVTHTRAGFKFHKSTGKWEEVISLTKLKSLVQAPDGEYIWIRGDKGDMGQRVSFSNSPAYPDFPPEMASTARGWDDAKFYKARIYTPDFY</sequence>
<organism evidence="2 3">
    <name type="scientific">Aspergillus nanangensis</name>
    <dbReference type="NCBI Taxonomy" id="2582783"/>
    <lineage>
        <taxon>Eukaryota</taxon>
        <taxon>Fungi</taxon>
        <taxon>Dikarya</taxon>
        <taxon>Ascomycota</taxon>
        <taxon>Pezizomycotina</taxon>
        <taxon>Eurotiomycetes</taxon>
        <taxon>Eurotiomycetidae</taxon>
        <taxon>Eurotiales</taxon>
        <taxon>Aspergillaceae</taxon>
        <taxon>Aspergillus</taxon>
        <taxon>Aspergillus subgen. Circumdati</taxon>
    </lineage>
</organism>
<feature type="signal peptide" evidence="1">
    <location>
        <begin position="1"/>
        <end position="19"/>
    </location>
</feature>
<name>A0AAD4CNW3_ASPNN</name>
<dbReference type="Pfam" id="PF20138">
    <property type="entry name" value="DUF6528"/>
    <property type="match status" value="1"/>
</dbReference>
<reference evidence="2" key="2">
    <citation type="submission" date="2020-02" db="EMBL/GenBank/DDBJ databases">
        <authorList>
            <person name="Gilchrist C.L.M."/>
            <person name="Chooi Y.-H."/>
        </authorList>
    </citation>
    <scope>NUCLEOTIDE SEQUENCE</scope>
    <source>
        <strain evidence="2">MST-FP2251</strain>
    </source>
</reference>
<dbReference type="Proteomes" id="UP001194746">
    <property type="component" value="Unassembled WGS sequence"/>
</dbReference>
<evidence type="ECO:0000256" key="1">
    <source>
        <dbReference type="SAM" id="SignalP"/>
    </source>
</evidence>
<protein>
    <submittedName>
        <fullName evidence="2">Uncharacterized protein</fullName>
    </submittedName>
</protein>
<comment type="caution">
    <text evidence="2">The sequence shown here is derived from an EMBL/GenBank/DDBJ whole genome shotgun (WGS) entry which is preliminary data.</text>
</comment>
<evidence type="ECO:0000313" key="2">
    <source>
        <dbReference type="EMBL" id="KAF9889007.1"/>
    </source>
</evidence>
<accession>A0AAD4CNW3</accession>
<keyword evidence="1" id="KW-0732">Signal</keyword>